<dbReference type="Proteomes" id="UP001054945">
    <property type="component" value="Unassembled WGS sequence"/>
</dbReference>
<comment type="caution">
    <text evidence="1">The sequence shown here is derived from an EMBL/GenBank/DDBJ whole genome shotgun (WGS) entry which is preliminary data.</text>
</comment>
<protein>
    <recommendedName>
        <fullName evidence="3">Cytochrome P450</fullName>
    </recommendedName>
</protein>
<evidence type="ECO:0008006" key="3">
    <source>
        <dbReference type="Google" id="ProtNLM"/>
    </source>
</evidence>
<reference evidence="1 2" key="1">
    <citation type="submission" date="2021-06" db="EMBL/GenBank/DDBJ databases">
        <title>Caerostris extrusa draft genome.</title>
        <authorList>
            <person name="Kono N."/>
            <person name="Arakawa K."/>
        </authorList>
    </citation>
    <scope>NUCLEOTIDE SEQUENCE [LARGE SCALE GENOMIC DNA]</scope>
</reference>
<keyword evidence="2" id="KW-1185">Reference proteome</keyword>
<gene>
    <name evidence="1" type="ORF">CEXT_679421</name>
</gene>
<evidence type="ECO:0000313" key="2">
    <source>
        <dbReference type="Proteomes" id="UP001054945"/>
    </source>
</evidence>
<proteinExistence type="predicted"/>
<dbReference type="EMBL" id="BPLR01009796">
    <property type="protein sequence ID" value="GIY34693.1"/>
    <property type="molecule type" value="Genomic_DNA"/>
</dbReference>
<name>A0AAV4SJV0_CAEEX</name>
<organism evidence="1 2">
    <name type="scientific">Caerostris extrusa</name>
    <name type="common">Bark spider</name>
    <name type="synonym">Caerostris bankana</name>
    <dbReference type="NCBI Taxonomy" id="172846"/>
    <lineage>
        <taxon>Eukaryota</taxon>
        <taxon>Metazoa</taxon>
        <taxon>Ecdysozoa</taxon>
        <taxon>Arthropoda</taxon>
        <taxon>Chelicerata</taxon>
        <taxon>Arachnida</taxon>
        <taxon>Araneae</taxon>
        <taxon>Araneomorphae</taxon>
        <taxon>Entelegynae</taxon>
        <taxon>Araneoidea</taxon>
        <taxon>Araneidae</taxon>
        <taxon>Caerostris</taxon>
    </lineage>
</organism>
<dbReference type="AlphaFoldDB" id="A0AAV4SJV0"/>
<sequence length="94" mass="10961">MRQTQTFFWDAYKYIKIFPSTPPSPKRRLMKHARSDFMQMTLLYPPRPFRAPHFIFFAGGRGYCLGGTVRYTQIIASSLYSLPNSNGKEGFELE</sequence>
<accession>A0AAV4SJV0</accession>
<evidence type="ECO:0000313" key="1">
    <source>
        <dbReference type="EMBL" id="GIY34693.1"/>
    </source>
</evidence>